<evidence type="ECO:0000256" key="2">
    <source>
        <dbReference type="ARBA" id="ARBA00022692"/>
    </source>
</evidence>
<evidence type="ECO:0000256" key="5">
    <source>
        <dbReference type="ARBA" id="ARBA00023170"/>
    </source>
</evidence>
<dbReference type="OrthoDB" id="6143034at2759"/>
<protein>
    <recommendedName>
        <fullName evidence="8">Receptor ligand binding region domain-containing protein</fullName>
    </recommendedName>
</protein>
<evidence type="ECO:0000256" key="3">
    <source>
        <dbReference type="ARBA" id="ARBA00022989"/>
    </source>
</evidence>
<proteinExistence type="predicted"/>
<feature type="transmembrane region" description="Helical" evidence="7">
    <location>
        <begin position="20"/>
        <end position="39"/>
    </location>
</feature>
<dbReference type="GO" id="GO:0004930">
    <property type="term" value="F:G protein-coupled receptor activity"/>
    <property type="evidence" value="ECO:0007669"/>
    <property type="project" value="InterPro"/>
</dbReference>
<evidence type="ECO:0000313" key="10">
    <source>
        <dbReference type="Proteomes" id="UP000245119"/>
    </source>
</evidence>
<evidence type="ECO:0000313" key="9">
    <source>
        <dbReference type="EMBL" id="PVD34734.1"/>
    </source>
</evidence>
<dbReference type="Proteomes" id="UP000245119">
    <property type="component" value="Linkage Group LG3"/>
</dbReference>
<dbReference type="InterPro" id="IPR050726">
    <property type="entry name" value="mGluR"/>
</dbReference>
<dbReference type="InterPro" id="IPR028082">
    <property type="entry name" value="Peripla_BP_I"/>
</dbReference>
<dbReference type="PRINTS" id="PR00248">
    <property type="entry name" value="GPCRMGR"/>
</dbReference>
<evidence type="ECO:0000256" key="4">
    <source>
        <dbReference type="ARBA" id="ARBA00023136"/>
    </source>
</evidence>
<evidence type="ECO:0000256" key="6">
    <source>
        <dbReference type="ARBA" id="ARBA00023180"/>
    </source>
</evidence>
<keyword evidence="5" id="KW-0675">Receptor</keyword>
<gene>
    <name evidence="9" type="ORF">C0Q70_06011</name>
</gene>
<feature type="domain" description="Receptor ligand binding region" evidence="8">
    <location>
        <begin position="1115"/>
        <end position="1327"/>
    </location>
</feature>
<dbReference type="EMBL" id="PZQS01000003">
    <property type="protein sequence ID" value="PVD34734.1"/>
    <property type="molecule type" value="Genomic_DNA"/>
</dbReference>
<dbReference type="PANTHER" id="PTHR24060">
    <property type="entry name" value="METABOTROPIC GLUTAMATE RECEPTOR"/>
    <property type="match status" value="1"/>
</dbReference>
<reference evidence="9 10" key="1">
    <citation type="submission" date="2018-04" db="EMBL/GenBank/DDBJ databases">
        <title>The genome of golden apple snail Pomacea canaliculata provides insight into stress tolerance and invasive adaptation.</title>
        <authorList>
            <person name="Liu C."/>
            <person name="Liu B."/>
            <person name="Ren Y."/>
            <person name="Zhang Y."/>
            <person name="Wang H."/>
            <person name="Li S."/>
            <person name="Jiang F."/>
            <person name="Yin L."/>
            <person name="Zhang G."/>
            <person name="Qian W."/>
            <person name="Fan W."/>
        </authorList>
    </citation>
    <scope>NUCLEOTIDE SEQUENCE [LARGE SCALE GENOMIC DNA]</scope>
    <source>
        <strain evidence="9">SZHN2017</strain>
        <tissue evidence="9">Muscle</tissue>
    </source>
</reference>
<dbReference type="Pfam" id="PF01094">
    <property type="entry name" value="ANF_receptor"/>
    <property type="match status" value="2"/>
</dbReference>
<keyword evidence="4 7" id="KW-0472">Membrane</keyword>
<organism evidence="9 10">
    <name type="scientific">Pomacea canaliculata</name>
    <name type="common">Golden apple snail</name>
    <dbReference type="NCBI Taxonomy" id="400727"/>
    <lineage>
        <taxon>Eukaryota</taxon>
        <taxon>Metazoa</taxon>
        <taxon>Spiralia</taxon>
        <taxon>Lophotrochozoa</taxon>
        <taxon>Mollusca</taxon>
        <taxon>Gastropoda</taxon>
        <taxon>Caenogastropoda</taxon>
        <taxon>Architaenioglossa</taxon>
        <taxon>Ampullarioidea</taxon>
        <taxon>Ampullariidae</taxon>
        <taxon>Pomacea</taxon>
    </lineage>
</organism>
<comment type="subcellular location">
    <subcellularLocation>
        <location evidence="1">Membrane</location>
        <topology evidence="1">Multi-pass membrane protein</topology>
    </subcellularLocation>
</comment>
<dbReference type="SUPFAM" id="SSF53822">
    <property type="entry name" value="Periplasmic binding protein-like I"/>
    <property type="match status" value="3"/>
</dbReference>
<evidence type="ECO:0000256" key="7">
    <source>
        <dbReference type="SAM" id="Phobius"/>
    </source>
</evidence>
<accession>A0A2T7PMU0</accession>
<keyword evidence="6" id="KW-0325">Glycoprotein</keyword>
<dbReference type="InterPro" id="IPR000337">
    <property type="entry name" value="GPCR_3"/>
</dbReference>
<feature type="domain" description="Receptor ligand binding region" evidence="8">
    <location>
        <begin position="313"/>
        <end position="712"/>
    </location>
</feature>
<sequence length="1339" mass="148039">MYIINSPLTITKRSVLKNPLICTAVRLLTVFAGILVLVFRSTSCQDQRTVIPGDVIFGGLFDVNELENGACDSALVNKEREKRDSVRVQVLYCVQQLSSPQNGLVSGIVIVASSSSLRRLIEKLGDCKHDVSLVLGEAVGLQQTNLQSTPGTIVSIARGALVTSPPYFPLPEFHEFRSEISEFGNATVAFDEKGDLRLSGTVSYAVYNFQLEKDREYIFKQVATYADDKLSIRESDTVFYSKDDSPLTWSQRPLAQCDVNHDCLQCVDDVSKDVLFIKGDFYVVGILPIHEKNLSSSLTCGKIKPFEGADLAESLVFAVKEINKKEGMFEDILPNRSIGLLVINSCSSPLRVRHLLLDLHTGRLLLPDESNMNSSVILPNIMGYVGSLNSGESMAAADTLKSIGRQQNVQVSAASTSTYLKDRGVYPFFVRLVPANDIQAKILLDVAMKLNSTYIQIIYDQTLEYAKGLVHEVEEALKQKFTEICIAQKIEISPDVDVSAFKKIKDKLRVKSFARLVIIILQSTEISRLMDAILPELTDDDNFLFVASNSWGRQQDLIQGKIKLEGSLALSLENEFVSSFDTYFRSLDPTQTNNVWLRYFWETKKNCYFEKSFERKGKNGPCLKNISAEYVSSPDPSLHIEAVYALVLGFNQSLNQQCGPLARQLCDTFSSTKFYEVLKKVKLDINNTSRRTEVFDDNGDGLVGFKILQVTRDRTVDAVVYKEIGGTGPSGTSQVLETVTPTCRDQPDWNYCNSNRVSIHSKRENELQMASCMLFIGVFAVAMIPASAQDQLNVTSGDVVIGALFEVNVLENGACGEFSAGTLEEVLAVTWFLQSLNARNFVPGITLGKVLLLTSLDVSRTCSSTEKAVNSAVRFLNDYNVGDIVKETPLLYGPSRTEEAKAISRLLGSLPPNKRLLQISGSATGSELSDKTLYPNFFRAQLQMNSPLNGLVRGIVIIGSSFTINRLVKKLFDTVKYVNLVLGETVALQQRNLQTTSGQVMSVARGTLVTSPPYFPLLEFRSFWNNLWTNQTLFTEYATRIPWLGGSPLTWSDRPLAQCDANHDCLQCEKDVANDVVFIEGDVYVVGIVPIHETSTFSSLHCGKIKTLAGADIAESLVFAVKQINKKEGIFKDILPGRKVGVLLINSCSSPLLIRQRLLDLHTGRLVLPDGSMRNSSVILPYIMGYVGAYASGDSMAAADTLTNIGTPFVQISAASTSPVLKDRSVYPYFMRVVSPDNIQAQVMLDVAVKLNASYIQIVYDKTIAYARAFVQAIEDAVKSNYAKVCIAQKIAITPVNEVSEYKWIKDELRKKSAARLVIVAYPAEIAKLTDAILPEFTQ</sequence>
<dbReference type="Gene3D" id="3.40.50.2300">
    <property type="match status" value="4"/>
</dbReference>
<dbReference type="GO" id="GO:0016020">
    <property type="term" value="C:membrane"/>
    <property type="evidence" value="ECO:0007669"/>
    <property type="project" value="UniProtKB-SubCell"/>
</dbReference>
<keyword evidence="10" id="KW-1185">Reference proteome</keyword>
<comment type="caution">
    <text evidence="9">The sequence shown here is derived from an EMBL/GenBank/DDBJ whole genome shotgun (WGS) entry which is preliminary data.</text>
</comment>
<dbReference type="InterPro" id="IPR001828">
    <property type="entry name" value="ANF_lig-bd_rcpt"/>
</dbReference>
<keyword evidence="2 7" id="KW-0812">Transmembrane</keyword>
<keyword evidence="3 7" id="KW-1133">Transmembrane helix</keyword>
<evidence type="ECO:0000259" key="8">
    <source>
        <dbReference type="Pfam" id="PF01094"/>
    </source>
</evidence>
<evidence type="ECO:0000256" key="1">
    <source>
        <dbReference type="ARBA" id="ARBA00004141"/>
    </source>
</evidence>
<name>A0A2T7PMU0_POMCA</name>